<gene>
    <name evidence="1" type="ORF">uav_081</name>
</gene>
<sequence length="78" mass="8761">MARTIDIRNTEQQVPVTSIRFADDNHEIYVANMLERYNATSIVICDAGSSRQLRITGADHARNMIKALEKAIELGMVL</sequence>
<keyword evidence="2" id="KW-1185">Reference proteome</keyword>
<accession>A0A975YYM2</accession>
<dbReference type="EMBL" id="MZ605293">
    <property type="protein sequence ID" value="QYW06612.1"/>
    <property type="molecule type" value="Genomic_DNA"/>
</dbReference>
<evidence type="ECO:0000313" key="1">
    <source>
        <dbReference type="EMBL" id="QYW06612.1"/>
    </source>
</evidence>
<organism evidence="1 2">
    <name type="scientific">Pseudomonas phage UAVern</name>
    <dbReference type="NCBI Taxonomy" id="2856997"/>
    <lineage>
        <taxon>Viruses</taxon>
        <taxon>Duplodnaviria</taxon>
        <taxon>Heunggongvirae</taxon>
        <taxon>Uroviricota</taxon>
        <taxon>Caudoviricetes</taxon>
        <taxon>Vandenendeviridae</taxon>
        <taxon>Gorskivirinae</taxon>
        <taxon>Uavernvirus</taxon>
        <taxon>Uavernvirus uavern</taxon>
    </lineage>
</organism>
<name>A0A975YYM2_9CAUD</name>
<protein>
    <submittedName>
        <fullName evidence="1">Uncharacterized protein</fullName>
    </submittedName>
</protein>
<reference evidence="1" key="1">
    <citation type="submission" date="2021-07" db="EMBL/GenBank/DDBJ databases">
        <title>Complete genome sequence and phylogenomic analysis of the two lytic bacteriophage isolated from terrestrial biotopes of Antarctica.</title>
        <authorList>
            <person name="Holovan V."/>
            <person name="Rabalski L."/>
            <person name="Zlatohurska M."/>
            <person name="Andriichuk O."/>
            <person name="Budzanivska I."/>
            <person name="Shevchenko O."/>
            <person name="Gupalo A."/>
        </authorList>
    </citation>
    <scope>NUCLEOTIDE SEQUENCE</scope>
</reference>
<evidence type="ECO:0000313" key="2">
    <source>
        <dbReference type="Proteomes" id="UP001058093"/>
    </source>
</evidence>
<dbReference type="Proteomes" id="UP001058093">
    <property type="component" value="Segment"/>
</dbReference>
<proteinExistence type="predicted"/>